<dbReference type="AlphaFoldDB" id="A0A016SFV5"/>
<protein>
    <submittedName>
        <fullName evidence="1">Uncharacterized protein</fullName>
    </submittedName>
</protein>
<evidence type="ECO:0000313" key="2">
    <source>
        <dbReference type="Proteomes" id="UP000024635"/>
    </source>
</evidence>
<reference evidence="2" key="1">
    <citation type="journal article" date="2015" name="Nat. Genet.">
        <title>The genome and transcriptome of the zoonotic hookworm Ancylostoma ceylanicum identify infection-specific gene families.</title>
        <authorList>
            <person name="Schwarz E.M."/>
            <person name="Hu Y."/>
            <person name="Antoshechkin I."/>
            <person name="Miller M.M."/>
            <person name="Sternberg P.W."/>
            <person name="Aroian R.V."/>
        </authorList>
    </citation>
    <scope>NUCLEOTIDE SEQUENCE</scope>
    <source>
        <strain evidence="2">HY135</strain>
    </source>
</reference>
<dbReference type="Proteomes" id="UP000024635">
    <property type="component" value="Unassembled WGS sequence"/>
</dbReference>
<sequence length="151" mass="17167">MSASTQLRRDLVTLSHYDVLHILTNVQEPKCLASEVKGVRADLASIEKAGTWFLMARFDEMALDTYAMVMRLTAVSQTSAVLRLFQSAALPGEPLECFTRVFTMKEVQNGTDFFYELHFEASTKNSTTKLRVADNFHWNVYPDKPLELPRS</sequence>
<dbReference type="EMBL" id="JARK01001571">
    <property type="protein sequence ID" value="EYB89179.1"/>
    <property type="molecule type" value="Genomic_DNA"/>
</dbReference>
<comment type="caution">
    <text evidence="1">The sequence shown here is derived from an EMBL/GenBank/DDBJ whole genome shotgun (WGS) entry which is preliminary data.</text>
</comment>
<gene>
    <name evidence="1" type="primary">Acey_s0235.g3197</name>
    <name evidence="1" type="ORF">Y032_0235g3197</name>
</gene>
<evidence type="ECO:0000313" key="1">
    <source>
        <dbReference type="EMBL" id="EYB89179.1"/>
    </source>
</evidence>
<proteinExistence type="predicted"/>
<keyword evidence="2" id="KW-1185">Reference proteome</keyword>
<dbReference type="PANTHER" id="PTHR11873">
    <property type="entry name" value="RETINOL-BINDING PROTEIN 4"/>
    <property type="match status" value="1"/>
</dbReference>
<dbReference type="PANTHER" id="PTHR11873:SF0">
    <property type="entry name" value="LIPOCALIN-RELATED PROTEIN"/>
    <property type="match status" value="1"/>
</dbReference>
<organism evidence="1 2">
    <name type="scientific">Ancylostoma ceylanicum</name>
    <dbReference type="NCBI Taxonomy" id="53326"/>
    <lineage>
        <taxon>Eukaryota</taxon>
        <taxon>Metazoa</taxon>
        <taxon>Ecdysozoa</taxon>
        <taxon>Nematoda</taxon>
        <taxon>Chromadorea</taxon>
        <taxon>Rhabditida</taxon>
        <taxon>Rhabditina</taxon>
        <taxon>Rhabditomorpha</taxon>
        <taxon>Strongyloidea</taxon>
        <taxon>Ancylostomatidae</taxon>
        <taxon>Ancylostomatinae</taxon>
        <taxon>Ancylostoma</taxon>
    </lineage>
</organism>
<dbReference type="InterPro" id="IPR002449">
    <property type="entry name" value="Retinol-bd/Purpurin"/>
</dbReference>
<accession>A0A016SFV5</accession>
<dbReference type="OrthoDB" id="5809145at2759"/>
<dbReference type="GO" id="GO:0034632">
    <property type="term" value="F:retinol transmembrane transporter activity"/>
    <property type="evidence" value="ECO:0007669"/>
    <property type="project" value="InterPro"/>
</dbReference>
<dbReference type="GO" id="GO:0005501">
    <property type="term" value="F:retinoid binding"/>
    <property type="evidence" value="ECO:0007669"/>
    <property type="project" value="InterPro"/>
</dbReference>
<name>A0A016SFV5_9BILA</name>